<dbReference type="EMBL" id="CP020370">
    <property type="protein sequence ID" value="AUB84184.1"/>
    <property type="molecule type" value="Genomic_DNA"/>
</dbReference>
<dbReference type="RefSeq" id="WP_100921850.1">
    <property type="nucleotide sequence ID" value="NZ_CP020370.1"/>
</dbReference>
<dbReference type="InterPro" id="IPR025230">
    <property type="entry name" value="DUF4172"/>
</dbReference>
<evidence type="ECO:0000313" key="5">
    <source>
        <dbReference type="Proteomes" id="UP000232638"/>
    </source>
</evidence>
<evidence type="ECO:0000313" key="4">
    <source>
        <dbReference type="EMBL" id="AUB84184.1"/>
    </source>
</evidence>
<dbReference type="Gene3D" id="1.10.10.10">
    <property type="entry name" value="Winged helix-like DNA-binding domain superfamily/Winged helix DNA-binding domain"/>
    <property type="match status" value="1"/>
</dbReference>
<name>A0A2K8UF18_9GAMM</name>
<keyword evidence="2" id="KW-0547">Nucleotide-binding</keyword>
<feature type="active site" evidence="1">
    <location>
        <position position="206"/>
    </location>
</feature>
<sequence>MRWNWQQPDWPAFTFDPAPLAALEARLLHESGRLFGAFAHLDETEQRRLTIDCIGDEALMTARIEGEYLDRDSLQSSLLCQFGLAYDERRVPPAEAGMAELMVDLYRRFQAPLSHDTLRAWQAMLMRGRSDLDEVGCYRRRAEPMQVVSGAVYAPRVHFEAPPAALVPAEMERFLAWFEHTAPAGAGALPPLTRAGLAHLYFVSIHPFEDGNGRIARAIAEKALAQGLGQPTLAALSHCIERHKKAYYAALQRANKGDPVDDWLNYFARTTLDALDYSRARVGLLIVKARLYDRLKGQLNPRQEKVLARLFAAGPEGFRGGLSAENYIALTRTSRATATRDLQDLVAKGALTRSGERKHTRYALQVPATPGQGSDSMALFSYRRIAPHGDRRSRLTVKVRSQAILA</sequence>
<evidence type="ECO:0000259" key="3">
    <source>
        <dbReference type="PROSITE" id="PS51459"/>
    </source>
</evidence>
<dbReference type="InterPro" id="IPR036388">
    <property type="entry name" value="WH-like_DNA-bd_sf"/>
</dbReference>
<dbReference type="AlphaFoldDB" id="A0A2K8UF18"/>
<keyword evidence="5" id="KW-1185">Reference proteome</keyword>
<protein>
    <submittedName>
        <fullName evidence="4">Cell filamentation protein Fic</fullName>
    </submittedName>
</protein>
<dbReference type="GO" id="GO:0005524">
    <property type="term" value="F:ATP binding"/>
    <property type="evidence" value="ECO:0007669"/>
    <property type="project" value="UniProtKB-KW"/>
</dbReference>
<evidence type="ECO:0000256" key="2">
    <source>
        <dbReference type="PIRSR" id="PIRSR640198-2"/>
    </source>
</evidence>
<accession>A0A2K8UF18</accession>
<dbReference type="SUPFAM" id="SSF140931">
    <property type="entry name" value="Fic-like"/>
    <property type="match status" value="1"/>
</dbReference>
<feature type="domain" description="Fido" evidence="3">
    <location>
        <begin position="113"/>
        <end position="269"/>
    </location>
</feature>
<dbReference type="Pfam" id="PF13776">
    <property type="entry name" value="DUF4172"/>
    <property type="match status" value="1"/>
</dbReference>
<evidence type="ECO:0000256" key="1">
    <source>
        <dbReference type="PIRSR" id="PIRSR640198-1"/>
    </source>
</evidence>
<dbReference type="OrthoDB" id="9807853at2"/>
<dbReference type="PROSITE" id="PS51459">
    <property type="entry name" value="FIDO"/>
    <property type="match status" value="1"/>
</dbReference>
<feature type="binding site" evidence="2">
    <location>
        <begin position="210"/>
        <end position="217"/>
    </location>
    <ligand>
        <name>ATP</name>
        <dbReference type="ChEBI" id="CHEBI:30616"/>
    </ligand>
</feature>
<feature type="binding site" evidence="2">
    <location>
        <begin position="247"/>
        <end position="248"/>
    </location>
    <ligand>
        <name>ATP</name>
        <dbReference type="ChEBI" id="CHEBI:30616"/>
    </ligand>
</feature>
<feature type="binding site" evidence="2">
    <location>
        <position position="255"/>
    </location>
    <ligand>
        <name>ATP</name>
        <dbReference type="ChEBI" id="CHEBI:30616"/>
    </ligand>
</feature>
<dbReference type="InterPro" id="IPR040198">
    <property type="entry name" value="Fido_containing"/>
</dbReference>
<dbReference type="PANTHER" id="PTHR13504:SF33">
    <property type="entry name" value="FIC FAMILY PROTEIN"/>
    <property type="match status" value="1"/>
</dbReference>
<gene>
    <name evidence="4" type="ORF">THSYN_26740</name>
</gene>
<dbReference type="KEGG" id="tsy:THSYN_26740"/>
<dbReference type="InterPro" id="IPR036597">
    <property type="entry name" value="Fido-like_dom_sf"/>
</dbReference>
<reference evidence="4 5" key="1">
    <citation type="submission" date="2017-03" db="EMBL/GenBank/DDBJ databases">
        <title>Complete genome sequence of Candidatus 'Thiodictyon syntrophicum' sp. nov. strain Cad16T, a photolithoautotroph purple sulfur bacterium isolated from an alpine meromictic lake.</title>
        <authorList>
            <person name="Luedin S.M."/>
            <person name="Pothier J.F."/>
            <person name="Danza F."/>
            <person name="Storelli N."/>
            <person name="Wittwer M."/>
            <person name="Tonolla M."/>
        </authorList>
    </citation>
    <scope>NUCLEOTIDE SEQUENCE [LARGE SCALE GENOMIC DNA]</scope>
    <source>
        <strain evidence="4 5">Cad16T</strain>
    </source>
</reference>
<dbReference type="PANTHER" id="PTHR13504">
    <property type="entry name" value="FIDO DOMAIN-CONTAINING PROTEIN DDB_G0283145"/>
    <property type="match status" value="1"/>
</dbReference>
<dbReference type="Gene3D" id="1.10.3290.10">
    <property type="entry name" value="Fido-like domain"/>
    <property type="match status" value="1"/>
</dbReference>
<keyword evidence="2" id="KW-0067">ATP-binding</keyword>
<dbReference type="InterPro" id="IPR003812">
    <property type="entry name" value="Fido"/>
</dbReference>
<dbReference type="Proteomes" id="UP000232638">
    <property type="component" value="Chromosome"/>
</dbReference>
<organism evidence="4 5">
    <name type="scientific">Candidatus Thiodictyon syntrophicum</name>
    <dbReference type="NCBI Taxonomy" id="1166950"/>
    <lineage>
        <taxon>Bacteria</taxon>
        <taxon>Pseudomonadati</taxon>
        <taxon>Pseudomonadota</taxon>
        <taxon>Gammaproteobacteria</taxon>
        <taxon>Chromatiales</taxon>
        <taxon>Chromatiaceae</taxon>
        <taxon>Thiodictyon</taxon>
    </lineage>
</organism>
<dbReference type="Pfam" id="PF02661">
    <property type="entry name" value="Fic"/>
    <property type="match status" value="1"/>
</dbReference>
<proteinExistence type="predicted"/>